<keyword evidence="1" id="KW-0378">Hydrolase</keyword>
<dbReference type="Gene3D" id="3.60.10.10">
    <property type="entry name" value="Endonuclease/exonuclease/phosphatase"/>
    <property type="match status" value="1"/>
</dbReference>
<dbReference type="AlphaFoldDB" id="A0A2P5C9X0"/>
<dbReference type="EMBL" id="JXTB01000155">
    <property type="protein sequence ID" value="PON57860.1"/>
    <property type="molecule type" value="Genomic_DNA"/>
</dbReference>
<dbReference type="SUPFAM" id="SSF56219">
    <property type="entry name" value="DNase I-like"/>
    <property type="match status" value="1"/>
</dbReference>
<dbReference type="PANTHER" id="PTHR33710:SF64">
    <property type="entry name" value="ENDONUCLEASE_EXONUCLEASE_PHOSPHATASE DOMAIN-CONTAINING PROTEIN"/>
    <property type="match status" value="1"/>
</dbReference>
<organism evidence="1 2">
    <name type="scientific">Parasponia andersonii</name>
    <name type="common">Sponia andersonii</name>
    <dbReference type="NCBI Taxonomy" id="3476"/>
    <lineage>
        <taxon>Eukaryota</taxon>
        <taxon>Viridiplantae</taxon>
        <taxon>Streptophyta</taxon>
        <taxon>Embryophyta</taxon>
        <taxon>Tracheophyta</taxon>
        <taxon>Spermatophyta</taxon>
        <taxon>Magnoliopsida</taxon>
        <taxon>eudicotyledons</taxon>
        <taxon>Gunneridae</taxon>
        <taxon>Pentapetalae</taxon>
        <taxon>rosids</taxon>
        <taxon>fabids</taxon>
        <taxon>Rosales</taxon>
        <taxon>Cannabaceae</taxon>
        <taxon>Parasponia</taxon>
    </lineage>
</organism>
<comment type="caution">
    <text evidence="1">The sequence shown here is derived from an EMBL/GenBank/DDBJ whole genome shotgun (WGS) entry which is preliminary data.</text>
</comment>
<reference evidence="2" key="1">
    <citation type="submission" date="2016-06" db="EMBL/GenBank/DDBJ databases">
        <title>Parallel loss of symbiosis genes in relatives of nitrogen-fixing non-legume Parasponia.</title>
        <authorList>
            <person name="Van Velzen R."/>
            <person name="Holmer R."/>
            <person name="Bu F."/>
            <person name="Rutten L."/>
            <person name="Van Zeijl A."/>
            <person name="Liu W."/>
            <person name="Santuari L."/>
            <person name="Cao Q."/>
            <person name="Sharma T."/>
            <person name="Shen D."/>
            <person name="Roswanjaya Y."/>
            <person name="Wardhani T."/>
            <person name="Kalhor M.S."/>
            <person name="Jansen J."/>
            <person name="Van den Hoogen J."/>
            <person name="Gungor B."/>
            <person name="Hartog M."/>
            <person name="Hontelez J."/>
            <person name="Verver J."/>
            <person name="Yang W.-C."/>
            <person name="Schijlen E."/>
            <person name="Repin R."/>
            <person name="Schilthuizen M."/>
            <person name="Schranz E."/>
            <person name="Heidstra R."/>
            <person name="Miyata K."/>
            <person name="Fedorova E."/>
            <person name="Kohlen W."/>
            <person name="Bisseling T."/>
            <person name="Smit S."/>
            <person name="Geurts R."/>
        </authorList>
    </citation>
    <scope>NUCLEOTIDE SEQUENCE [LARGE SCALE GENOMIC DNA]</scope>
    <source>
        <strain evidence="2">cv. WU1-14</strain>
    </source>
</reference>
<dbReference type="OrthoDB" id="1194645at2759"/>
<proteinExistence type="predicted"/>
<dbReference type="PANTHER" id="PTHR33710">
    <property type="entry name" value="BNAC02G09200D PROTEIN"/>
    <property type="match status" value="1"/>
</dbReference>
<keyword evidence="1" id="KW-0540">Nuclease</keyword>
<dbReference type="STRING" id="3476.A0A2P5C9X0"/>
<accession>A0A2P5C9X0</accession>
<dbReference type="GO" id="GO:0004519">
    <property type="term" value="F:endonuclease activity"/>
    <property type="evidence" value="ECO:0007669"/>
    <property type="project" value="UniProtKB-KW"/>
</dbReference>
<keyword evidence="2" id="KW-1185">Reference proteome</keyword>
<keyword evidence="1" id="KW-0255">Endonuclease</keyword>
<name>A0A2P5C9X0_PARAD</name>
<dbReference type="GO" id="GO:0004527">
    <property type="term" value="F:exonuclease activity"/>
    <property type="evidence" value="ECO:0007669"/>
    <property type="project" value="UniProtKB-KW"/>
</dbReference>
<dbReference type="Proteomes" id="UP000237105">
    <property type="component" value="Unassembled WGS sequence"/>
</dbReference>
<evidence type="ECO:0000313" key="2">
    <source>
        <dbReference type="Proteomes" id="UP000237105"/>
    </source>
</evidence>
<evidence type="ECO:0000313" key="1">
    <source>
        <dbReference type="EMBL" id="PON57860.1"/>
    </source>
</evidence>
<keyword evidence="1" id="KW-0269">Exonuclease</keyword>
<gene>
    <name evidence="1" type="ORF">PanWU01x14_170730</name>
</gene>
<protein>
    <submittedName>
        <fullName evidence="1">Endonuclease/exonuclease/phosphatase</fullName>
    </submittedName>
</protein>
<dbReference type="InterPro" id="IPR036691">
    <property type="entry name" value="Endo/exonu/phosph_ase_sf"/>
</dbReference>
<sequence>MGAHETTGIIKRRSCEDFRAGVTLCNLLDLETQGPSYTWHGTRGGWIVMSRLDRTFCNDAFLEHWSQVSSIYLPRLSSDHHLLLLSSSMNTSTSPRPFRFQGMWLLHSNFKDFVRNVWCRPCVSSPMSILTVKLKDLKRELKVWNWQVFGELKLNISKASEKVLSIQERLTN</sequence>